<gene>
    <name evidence="2" type="ORF">GNY06_03510</name>
</gene>
<dbReference type="AlphaFoldDB" id="A0A845PWL3"/>
<feature type="signal peptide" evidence="1">
    <location>
        <begin position="1"/>
        <end position="21"/>
    </location>
</feature>
<dbReference type="EMBL" id="JAAABJ010000329">
    <property type="protein sequence ID" value="NAW50490.1"/>
    <property type="molecule type" value="Genomic_DNA"/>
</dbReference>
<keyword evidence="1" id="KW-0732">Signal</keyword>
<keyword evidence="3" id="KW-1185">Reference proteome</keyword>
<dbReference type="Proteomes" id="UP000553459">
    <property type="component" value="Unassembled WGS sequence"/>
</dbReference>
<organism evidence="2 3">
    <name type="scientific">Elizabethkingia argenteiflava</name>
    <dbReference type="NCBI Taxonomy" id="2681556"/>
    <lineage>
        <taxon>Bacteria</taxon>
        <taxon>Pseudomonadati</taxon>
        <taxon>Bacteroidota</taxon>
        <taxon>Flavobacteriia</taxon>
        <taxon>Flavobacteriales</taxon>
        <taxon>Weeksellaceae</taxon>
        <taxon>Elizabethkingia</taxon>
    </lineage>
</organism>
<evidence type="ECO:0000313" key="3">
    <source>
        <dbReference type="Proteomes" id="UP000553459"/>
    </source>
</evidence>
<accession>A0A845PWL3</accession>
<sequence length="149" mass="15926">MKKIFFSLFTICAIQITSAQAWDGTGDQKVQAGINVWGNGGFGVKVSYDYGIAEAISIGSSLGVFSEGKTVDGQKKTAISIVTRANYHLKDILDLPEHFDIYPGISLGLMGSAFDFGAHIGFRYFFTPSIGAFAEVGNRGGIGVVFNLD</sequence>
<evidence type="ECO:0008006" key="4">
    <source>
        <dbReference type="Google" id="ProtNLM"/>
    </source>
</evidence>
<evidence type="ECO:0000313" key="2">
    <source>
        <dbReference type="EMBL" id="NAW50490.1"/>
    </source>
</evidence>
<feature type="chain" id="PRO_5033017482" description="Outer membrane protein beta-barrel domain-containing protein" evidence="1">
    <location>
        <begin position="22"/>
        <end position="149"/>
    </location>
</feature>
<dbReference type="RefSeq" id="WP_166518832.1">
    <property type="nucleotide sequence ID" value="NZ_JAAABJ010000329.1"/>
</dbReference>
<proteinExistence type="predicted"/>
<evidence type="ECO:0000256" key="1">
    <source>
        <dbReference type="SAM" id="SignalP"/>
    </source>
</evidence>
<dbReference type="InterPro" id="IPR046588">
    <property type="entry name" value="DUF6646"/>
</dbReference>
<dbReference type="Pfam" id="PF20351">
    <property type="entry name" value="DUF6646"/>
    <property type="match status" value="1"/>
</dbReference>
<reference evidence="2 3" key="1">
    <citation type="submission" date="2019-11" db="EMBL/GenBank/DDBJ databases">
        <title>Characterization of Elizabethkingia argenteiflava sp. nov., isolated from inner surface of Soybean Pods.</title>
        <authorList>
            <person name="Mo S."/>
        </authorList>
    </citation>
    <scope>NUCLEOTIDE SEQUENCE [LARGE SCALE GENOMIC DNA]</scope>
    <source>
        <strain evidence="2 3">YB22</strain>
    </source>
</reference>
<name>A0A845PWL3_9FLAO</name>
<comment type="caution">
    <text evidence="2">The sequence shown here is derived from an EMBL/GenBank/DDBJ whole genome shotgun (WGS) entry which is preliminary data.</text>
</comment>
<protein>
    <recommendedName>
        <fullName evidence="4">Outer membrane protein beta-barrel domain-containing protein</fullName>
    </recommendedName>
</protein>